<reference evidence="2" key="1">
    <citation type="submission" date="2021-06" db="EMBL/GenBank/DDBJ databases">
        <title>Parelaphostrongylus tenuis whole genome reference sequence.</title>
        <authorList>
            <person name="Garwood T.J."/>
            <person name="Larsen P.A."/>
            <person name="Fountain-Jones N.M."/>
            <person name="Garbe J.R."/>
            <person name="Macchietto M.G."/>
            <person name="Kania S.A."/>
            <person name="Gerhold R.W."/>
            <person name="Richards J.E."/>
            <person name="Wolf T.M."/>
        </authorList>
    </citation>
    <scope>NUCLEOTIDE SEQUENCE</scope>
    <source>
        <strain evidence="2">MNPRO001-30</strain>
        <tissue evidence="2">Meninges</tissue>
    </source>
</reference>
<dbReference type="Proteomes" id="UP001196413">
    <property type="component" value="Unassembled WGS sequence"/>
</dbReference>
<feature type="region of interest" description="Disordered" evidence="1">
    <location>
        <begin position="70"/>
        <end position="97"/>
    </location>
</feature>
<evidence type="ECO:0000313" key="2">
    <source>
        <dbReference type="EMBL" id="KAJ1368732.1"/>
    </source>
</evidence>
<accession>A0AAD5R375</accession>
<dbReference type="EMBL" id="JAHQIW010006282">
    <property type="protein sequence ID" value="KAJ1368732.1"/>
    <property type="molecule type" value="Genomic_DNA"/>
</dbReference>
<organism evidence="2 3">
    <name type="scientific">Parelaphostrongylus tenuis</name>
    <name type="common">Meningeal worm</name>
    <dbReference type="NCBI Taxonomy" id="148309"/>
    <lineage>
        <taxon>Eukaryota</taxon>
        <taxon>Metazoa</taxon>
        <taxon>Ecdysozoa</taxon>
        <taxon>Nematoda</taxon>
        <taxon>Chromadorea</taxon>
        <taxon>Rhabditida</taxon>
        <taxon>Rhabditina</taxon>
        <taxon>Rhabditomorpha</taxon>
        <taxon>Strongyloidea</taxon>
        <taxon>Metastrongylidae</taxon>
        <taxon>Parelaphostrongylus</taxon>
    </lineage>
</organism>
<dbReference type="AlphaFoldDB" id="A0AAD5R375"/>
<comment type="caution">
    <text evidence="2">The sequence shown here is derived from an EMBL/GenBank/DDBJ whole genome shotgun (WGS) entry which is preliminary data.</text>
</comment>
<gene>
    <name evidence="2" type="ORF">KIN20_029995</name>
</gene>
<name>A0AAD5R375_PARTN</name>
<proteinExistence type="predicted"/>
<sequence length="131" mass="14788">MATEVYEFPGWATANENEMERTLVLLQNITDPCYRETLRNSDECTFQPLKELFMIQPSLPSYNRIMGTDDKISHEEKSASTEAQHADESLLAQGNTEKTKFTSKGRIFIKSLLAEGSSEELTSNSKEKTST</sequence>
<evidence type="ECO:0000256" key="1">
    <source>
        <dbReference type="SAM" id="MobiDB-lite"/>
    </source>
</evidence>
<keyword evidence="3" id="KW-1185">Reference proteome</keyword>
<feature type="compositionally biased region" description="Basic and acidic residues" evidence="1">
    <location>
        <begin position="70"/>
        <end position="88"/>
    </location>
</feature>
<protein>
    <submittedName>
        <fullName evidence="2">Uncharacterized protein</fullName>
    </submittedName>
</protein>
<evidence type="ECO:0000313" key="3">
    <source>
        <dbReference type="Proteomes" id="UP001196413"/>
    </source>
</evidence>